<dbReference type="PROSITE" id="PS51257">
    <property type="entry name" value="PROKAR_LIPOPROTEIN"/>
    <property type="match status" value="1"/>
</dbReference>
<dbReference type="RefSeq" id="WP_147453633.1">
    <property type="nucleotide sequence ID" value="NZ_REFR01000016.1"/>
</dbReference>
<keyword evidence="1" id="KW-0732">Signal</keyword>
<evidence type="ECO:0000313" key="3">
    <source>
        <dbReference type="Proteomes" id="UP000271227"/>
    </source>
</evidence>
<name>A0A3M0BV45_9PROT</name>
<dbReference type="AlphaFoldDB" id="A0A3M0BV45"/>
<feature type="chain" id="PRO_5018237733" description="Tetratricopeptide repeat protein" evidence="1">
    <location>
        <begin position="23"/>
        <end position="142"/>
    </location>
</feature>
<reference evidence="2 3" key="1">
    <citation type="submission" date="2018-10" db="EMBL/GenBank/DDBJ databases">
        <title>Genomic Encyclopedia of Archaeal and Bacterial Type Strains, Phase II (KMG-II): from individual species to whole genera.</title>
        <authorList>
            <person name="Goeker M."/>
        </authorList>
    </citation>
    <scope>NUCLEOTIDE SEQUENCE [LARGE SCALE GENOMIC DNA]</scope>
    <source>
        <strain evidence="2 3">DSM 25217</strain>
    </source>
</reference>
<keyword evidence="3" id="KW-1185">Reference proteome</keyword>
<dbReference type="InParanoid" id="A0A3M0BV45"/>
<comment type="caution">
    <text evidence="2">The sequence shown here is derived from an EMBL/GenBank/DDBJ whole genome shotgun (WGS) entry which is preliminary data.</text>
</comment>
<evidence type="ECO:0000313" key="2">
    <source>
        <dbReference type="EMBL" id="RMB01444.1"/>
    </source>
</evidence>
<accession>A0A3M0BV45</accession>
<dbReference type="OrthoDB" id="7583562at2"/>
<evidence type="ECO:0000256" key="1">
    <source>
        <dbReference type="SAM" id="SignalP"/>
    </source>
</evidence>
<gene>
    <name evidence="2" type="ORF">BXY39_3628</name>
</gene>
<organism evidence="2 3">
    <name type="scientific">Eilatimonas milleporae</name>
    <dbReference type="NCBI Taxonomy" id="911205"/>
    <lineage>
        <taxon>Bacteria</taxon>
        <taxon>Pseudomonadati</taxon>
        <taxon>Pseudomonadota</taxon>
        <taxon>Alphaproteobacteria</taxon>
        <taxon>Kordiimonadales</taxon>
        <taxon>Kordiimonadaceae</taxon>
        <taxon>Eilatimonas</taxon>
    </lineage>
</organism>
<dbReference type="EMBL" id="REFR01000016">
    <property type="protein sequence ID" value="RMB01444.1"/>
    <property type="molecule type" value="Genomic_DNA"/>
</dbReference>
<protein>
    <recommendedName>
        <fullName evidence="4">Tetratricopeptide repeat protein</fullName>
    </recommendedName>
</protein>
<feature type="signal peptide" evidence="1">
    <location>
        <begin position="1"/>
        <end position="22"/>
    </location>
</feature>
<proteinExistence type="predicted"/>
<evidence type="ECO:0008006" key="4">
    <source>
        <dbReference type="Google" id="ProtNLM"/>
    </source>
</evidence>
<sequence>MKKTIITLALAALTGACSTAYGQSGAMVEAEAPANEKMTAHATHGHVTEGVKATGYTELLAGNLSDAEATLSQGGPEALSVFDRLNLAYIYSRTGRAKQAEALYESILSMSDNPYALLGSGKTKRVKTIARDAMVALSVKDN</sequence>
<dbReference type="Proteomes" id="UP000271227">
    <property type="component" value="Unassembled WGS sequence"/>
</dbReference>